<reference evidence="3" key="1">
    <citation type="submission" date="2016-11" db="UniProtKB">
        <authorList>
            <consortium name="WormBaseParasite"/>
        </authorList>
    </citation>
    <scope>IDENTIFICATION</scope>
</reference>
<sequence>MKKIQRSHANPETTNDDTEVWVVPLFTVTDQFSEAPGRWSATVNEVSQKQTDEKRIPKIDTALSQTRLPHGRTTSTKVWTGRVEAPQDRPKPHSDPDWTG</sequence>
<accession>A0A1I7WUH8</accession>
<feature type="compositionally biased region" description="Basic and acidic residues" evidence="1">
    <location>
        <begin position="85"/>
        <end position="100"/>
    </location>
</feature>
<keyword evidence="2" id="KW-1185">Reference proteome</keyword>
<dbReference type="AlphaFoldDB" id="A0A1I7WUH8"/>
<evidence type="ECO:0000313" key="3">
    <source>
        <dbReference type="WBParaSite" id="Hba_08797"/>
    </source>
</evidence>
<name>A0A1I7WUH8_HETBA</name>
<organism evidence="2 3">
    <name type="scientific">Heterorhabditis bacteriophora</name>
    <name type="common">Entomopathogenic nematode worm</name>
    <dbReference type="NCBI Taxonomy" id="37862"/>
    <lineage>
        <taxon>Eukaryota</taxon>
        <taxon>Metazoa</taxon>
        <taxon>Ecdysozoa</taxon>
        <taxon>Nematoda</taxon>
        <taxon>Chromadorea</taxon>
        <taxon>Rhabditida</taxon>
        <taxon>Rhabditina</taxon>
        <taxon>Rhabditomorpha</taxon>
        <taxon>Strongyloidea</taxon>
        <taxon>Heterorhabditidae</taxon>
        <taxon>Heterorhabditis</taxon>
    </lineage>
</organism>
<protein>
    <submittedName>
        <fullName evidence="3">Transposase</fullName>
    </submittedName>
</protein>
<dbReference type="Proteomes" id="UP000095283">
    <property type="component" value="Unplaced"/>
</dbReference>
<evidence type="ECO:0000313" key="2">
    <source>
        <dbReference type="Proteomes" id="UP000095283"/>
    </source>
</evidence>
<feature type="compositionally biased region" description="Polar residues" evidence="1">
    <location>
        <begin position="62"/>
        <end position="78"/>
    </location>
</feature>
<dbReference type="WBParaSite" id="Hba_08797">
    <property type="protein sequence ID" value="Hba_08797"/>
    <property type="gene ID" value="Hba_08797"/>
</dbReference>
<feature type="region of interest" description="Disordered" evidence="1">
    <location>
        <begin position="62"/>
        <end position="100"/>
    </location>
</feature>
<proteinExistence type="predicted"/>
<evidence type="ECO:0000256" key="1">
    <source>
        <dbReference type="SAM" id="MobiDB-lite"/>
    </source>
</evidence>